<keyword evidence="4" id="KW-1185">Reference proteome</keyword>
<dbReference type="InterPro" id="IPR010031">
    <property type="entry name" value="FAD_lactone_oxidase-like"/>
</dbReference>
<dbReference type="SUPFAM" id="SSF56176">
    <property type="entry name" value="FAD-binding/transporter-associated domain-like"/>
    <property type="match status" value="1"/>
</dbReference>
<dbReference type="Gene3D" id="3.30.465.10">
    <property type="match status" value="1"/>
</dbReference>
<feature type="domain" description="FAD-binding PCMH-type" evidence="2">
    <location>
        <begin position="8"/>
        <end position="181"/>
    </location>
</feature>
<sequence length="442" mass="48298">MSAPNDTNSWGRILTHKRTATDFCADLLTDAGHPGSGDYLPFGNGRSYGDSCHNDQGTLIDCRKHTRILSSDFDAGILRAQSGLMLVDLLDQLKETGWFVPVVPGTKFVTLGGMVANDIHGKNHGHRGTIGCHVKQLSLLRSDGQSMICSADQNNEMFAATIGGMGLTGYIEWVELSLLPVSSHLVLETKTPFNCLNDGLALIAQDDQEHEYSVAWIDSLATGKQLGRGILISGDHTEVETAPRYGIPRLSVPFTPPVPLVAGPALAAFNKLYYWRNANQQEPHLASPDSFFFPLDMVGGWNRLYGPGGLHQHQSALPLDRGEQSLRALLETCQKAGHGSFLTVLKRFGANQSPGLMSFPTEGYTLTLDFPNKGAKTYALLNALDAIVLKVGGRINPYKDCRMSAQTFRTAFPNWRSLEGMRDPAMMSDFWRRVSVGTTSQT</sequence>
<keyword evidence="1" id="KW-0274">FAD</keyword>
<dbReference type="PROSITE" id="PS51387">
    <property type="entry name" value="FAD_PCMH"/>
    <property type="match status" value="1"/>
</dbReference>
<dbReference type="AlphaFoldDB" id="A0A2N5XVA9"/>
<dbReference type="PANTHER" id="PTHR43762:SF1">
    <property type="entry name" value="D-ARABINONO-1,4-LACTONE OXIDASE"/>
    <property type="match status" value="1"/>
</dbReference>
<dbReference type="GO" id="GO:0016899">
    <property type="term" value="F:oxidoreductase activity, acting on the CH-OH group of donors, oxygen as acceptor"/>
    <property type="evidence" value="ECO:0007669"/>
    <property type="project" value="InterPro"/>
</dbReference>
<dbReference type="InterPro" id="IPR016169">
    <property type="entry name" value="FAD-bd_PCMH_sub2"/>
</dbReference>
<dbReference type="InterPro" id="IPR016166">
    <property type="entry name" value="FAD-bd_PCMH"/>
</dbReference>
<gene>
    <name evidence="3" type="ORF">C0081_04490</name>
</gene>
<dbReference type="OrthoDB" id="143770at2"/>
<accession>A0A2N5XVA9</accession>
<dbReference type="Pfam" id="PF01565">
    <property type="entry name" value="FAD_binding_4"/>
    <property type="match status" value="1"/>
</dbReference>
<keyword evidence="1" id="KW-0285">Flavoprotein</keyword>
<evidence type="ECO:0000259" key="2">
    <source>
        <dbReference type="PROSITE" id="PS51387"/>
    </source>
</evidence>
<comment type="caution">
    <text evidence="3">The sequence shown here is derived from an EMBL/GenBank/DDBJ whole genome shotgun (WGS) entry which is preliminary data.</text>
</comment>
<dbReference type="GO" id="GO:0071949">
    <property type="term" value="F:FAD binding"/>
    <property type="evidence" value="ECO:0007669"/>
    <property type="project" value="InterPro"/>
</dbReference>
<evidence type="ECO:0000256" key="1">
    <source>
        <dbReference type="ARBA" id="ARBA00022827"/>
    </source>
</evidence>
<protein>
    <submittedName>
        <fullName evidence="3">FAD-binding oxidoreductase</fullName>
    </submittedName>
</protein>
<dbReference type="Proteomes" id="UP000234881">
    <property type="component" value="Unassembled WGS sequence"/>
</dbReference>
<dbReference type="EMBL" id="PKUQ01000008">
    <property type="protein sequence ID" value="PLW78358.1"/>
    <property type="molecule type" value="Genomic_DNA"/>
</dbReference>
<reference evidence="3 4" key="1">
    <citation type="submission" date="2018-01" db="EMBL/GenBank/DDBJ databases">
        <title>The draft genome sequence of Cohaesibacter sp. H1304.</title>
        <authorList>
            <person name="Wang N.-N."/>
            <person name="Du Z.-J."/>
        </authorList>
    </citation>
    <scope>NUCLEOTIDE SEQUENCE [LARGE SCALE GENOMIC DNA]</scope>
    <source>
        <strain evidence="3 4">H1304</strain>
    </source>
</reference>
<evidence type="ECO:0000313" key="4">
    <source>
        <dbReference type="Proteomes" id="UP000234881"/>
    </source>
</evidence>
<evidence type="ECO:0000313" key="3">
    <source>
        <dbReference type="EMBL" id="PLW78358.1"/>
    </source>
</evidence>
<name>A0A2N5XVA9_9HYPH</name>
<dbReference type="PANTHER" id="PTHR43762">
    <property type="entry name" value="L-GULONOLACTONE OXIDASE"/>
    <property type="match status" value="1"/>
</dbReference>
<proteinExistence type="predicted"/>
<organism evidence="3 4">
    <name type="scientific">Cohaesibacter celericrescens</name>
    <dbReference type="NCBI Taxonomy" id="2067669"/>
    <lineage>
        <taxon>Bacteria</taxon>
        <taxon>Pseudomonadati</taxon>
        <taxon>Pseudomonadota</taxon>
        <taxon>Alphaproteobacteria</taxon>
        <taxon>Hyphomicrobiales</taxon>
        <taxon>Cohaesibacteraceae</taxon>
    </lineage>
</organism>
<dbReference type="InterPro" id="IPR036318">
    <property type="entry name" value="FAD-bd_PCMH-like_sf"/>
</dbReference>
<dbReference type="RefSeq" id="WP_101532609.1">
    <property type="nucleotide sequence ID" value="NZ_PKUQ01000008.1"/>
</dbReference>
<dbReference type="InterPro" id="IPR006094">
    <property type="entry name" value="Oxid_FAD_bind_N"/>
</dbReference>